<organism evidence="3 4">
    <name type="scientific">Pleuronectes platessa</name>
    <name type="common">European plaice</name>
    <dbReference type="NCBI Taxonomy" id="8262"/>
    <lineage>
        <taxon>Eukaryota</taxon>
        <taxon>Metazoa</taxon>
        <taxon>Chordata</taxon>
        <taxon>Craniata</taxon>
        <taxon>Vertebrata</taxon>
        <taxon>Euteleostomi</taxon>
        <taxon>Actinopterygii</taxon>
        <taxon>Neopterygii</taxon>
        <taxon>Teleostei</taxon>
        <taxon>Neoteleostei</taxon>
        <taxon>Acanthomorphata</taxon>
        <taxon>Carangaria</taxon>
        <taxon>Pleuronectiformes</taxon>
        <taxon>Pleuronectoidei</taxon>
        <taxon>Pleuronectidae</taxon>
        <taxon>Pleuronectes</taxon>
    </lineage>
</organism>
<feature type="chain" id="PRO_5040193029" evidence="2">
    <location>
        <begin position="19"/>
        <end position="139"/>
    </location>
</feature>
<feature type="region of interest" description="Disordered" evidence="1">
    <location>
        <begin position="120"/>
        <end position="139"/>
    </location>
</feature>
<sequence>HPALSHAALVVHLVVVLAHTGNPHTVHPHRSHHATPRSLSSRFSDFHPYRSTMRRIRSWPKRTSHMSPTDEEEVEEHYKKQKTARTSTRSHDTTYDFICVVDFEATWEETILRLLHESSSPDGARQHTRARNFDSFHDM</sequence>
<evidence type="ECO:0000313" key="4">
    <source>
        <dbReference type="Proteomes" id="UP001153269"/>
    </source>
</evidence>
<proteinExistence type="predicted"/>
<dbReference type="Proteomes" id="UP001153269">
    <property type="component" value="Unassembled WGS sequence"/>
</dbReference>
<keyword evidence="4" id="KW-1185">Reference proteome</keyword>
<evidence type="ECO:0000256" key="2">
    <source>
        <dbReference type="SAM" id="SignalP"/>
    </source>
</evidence>
<name>A0A9N7V6F2_PLEPL</name>
<feature type="region of interest" description="Disordered" evidence="1">
    <location>
        <begin position="60"/>
        <end position="86"/>
    </location>
</feature>
<evidence type="ECO:0000313" key="3">
    <source>
        <dbReference type="EMBL" id="CAB1443650.1"/>
    </source>
</evidence>
<dbReference type="EMBL" id="CADEAL010003148">
    <property type="protein sequence ID" value="CAB1443650.1"/>
    <property type="molecule type" value="Genomic_DNA"/>
</dbReference>
<gene>
    <name evidence="3" type="ORF">PLEPLA_LOCUS31366</name>
</gene>
<accession>A0A9N7V6F2</accession>
<keyword evidence="2" id="KW-0732">Signal</keyword>
<protein>
    <submittedName>
        <fullName evidence="3">Uncharacterized protein</fullName>
    </submittedName>
</protein>
<comment type="caution">
    <text evidence="3">The sequence shown here is derived from an EMBL/GenBank/DDBJ whole genome shotgun (WGS) entry which is preliminary data.</text>
</comment>
<feature type="signal peptide" evidence="2">
    <location>
        <begin position="1"/>
        <end position="18"/>
    </location>
</feature>
<feature type="non-terminal residue" evidence="3">
    <location>
        <position position="1"/>
    </location>
</feature>
<evidence type="ECO:0000256" key="1">
    <source>
        <dbReference type="SAM" id="MobiDB-lite"/>
    </source>
</evidence>
<dbReference type="AlphaFoldDB" id="A0A9N7V6F2"/>
<reference evidence="3" key="1">
    <citation type="submission" date="2020-03" db="EMBL/GenBank/DDBJ databases">
        <authorList>
            <person name="Weist P."/>
        </authorList>
    </citation>
    <scope>NUCLEOTIDE SEQUENCE</scope>
</reference>